<keyword evidence="1" id="KW-0472">Membrane</keyword>
<evidence type="ECO:0000313" key="3">
    <source>
        <dbReference type="Proteomes" id="UP000799766"/>
    </source>
</evidence>
<dbReference type="Proteomes" id="UP000799766">
    <property type="component" value="Unassembled WGS sequence"/>
</dbReference>
<dbReference type="EMBL" id="MU001699">
    <property type="protein sequence ID" value="KAF2453205.1"/>
    <property type="molecule type" value="Genomic_DNA"/>
</dbReference>
<protein>
    <submittedName>
        <fullName evidence="2">Uncharacterized protein</fullName>
    </submittedName>
</protein>
<keyword evidence="1" id="KW-0812">Transmembrane</keyword>
<name>A0A6A6NN76_9PEZI</name>
<organism evidence="2 3">
    <name type="scientific">Lineolata rhizophorae</name>
    <dbReference type="NCBI Taxonomy" id="578093"/>
    <lineage>
        <taxon>Eukaryota</taxon>
        <taxon>Fungi</taxon>
        <taxon>Dikarya</taxon>
        <taxon>Ascomycota</taxon>
        <taxon>Pezizomycotina</taxon>
        <taxon>Dothideomycetes</taxon>
        <taxon>Dothideomycetes incertae sedis</taxon>
        <taxon>Lineolatales</taxon>
        <taxon>Lineolataceae</taxon>
        <taxon>Lineolata</taxon>
    </lineage>
</organism>
<proteinExistence type="predicted"/>
<evidence type="ECO:0000256" key="1">
    <source>
        <dbReference type="SAM" id="Phobius"/>
    </source>
</evidence>
<reference evidence="2" key="1">
    <citation type="journal article" date="2020" name="Stud. Mycol.">
        <title>101 Dothideomycetes genomes: a test case for predicting lifestyles and emergence of pathogens.</title>
        <authorList>
            <person name="Haridas S."/>
            <person name="Albert R."/>
            <person name="Binder M."/>
            <person name="Bloem J."/>
            <person name="Labutti K."/>
            <person name="Salamov A."/>
            <person name="Andreopoulos B."/>
            <person name="Baker S."/>
            <person name="Barry K."/>
            <person name="Bills G."/>
            <person name="Bluhm B."/>
            <person name="Cannon C."/>
            <person name="Castanera R."/>
            <person name="Culley D."/>
            <person name="Daum C."/>
            <person name="Ezra D."/>
            <person name="Gonzalez J."/>
            <person name="Henrissat B."/>
            <person name="Kuo A."/>
            <person name="Liang C."/>
            <person name="Lipzen A."/>
            <person name="Lutzoni F."/>
            <person name="Magnuson J."/>
            <person name="Mondo S."/>
            <person name="Nolan M."/>
            <person name="Ohm R."/>
            <person name="Pangilinan J."/>
            <person name="Park H.-J."/>
            <person name="Ramirez L."/>
            <person name="Alfaro M."/>
            <person name="Sun H."/>
            <person name="Tritt A."/>
            <person name="Yoshinaga Y."/>
            <person name="Zwiers L.-H."/>
            <person name="Turgeon B."/>
            <person name="Goodwin S."/>
            <person name="Spatafora J."/>
            <person name="Crous P."/>
            <person name="Grigoriev I."/>
        </authorList>
    </citation>
    <scope>NUCLEOTIDE SEQUENCE</scope>
    <source>
        <strain evidence="2">ATCC 16933</strain>
    </source>
</reference>
<gene>
    <name evidence="2" type="ORF">BDY21DRAFT_356815</name>
</gene>
<keyword evidence="3" id="KW-1185">Reference proteome</keyword>
<keyword evidence="1" id="KW-1133">Transmembrane helix</keyword>
<evidence type="ECO:0000313" key="2">
    <source>
        <dbReference type="EMBL" id="KAF2453205.1"/>
    </source>
</evidence>
<accession>A0A6A6NN76</accession>
<dbReference type="AlphaFoldDB" id="A0A6A6NN76"/>
<feature type="transmembrane region" description="Helical" evidence="1">
    <location>
        <begin position="6"/>
        <end position="29"/>
    </location>
</feature>
<sequence>MGLGTYVPMYVCTGALFFLRFSFGCFGSIKWRQGPKPQTGWICRLGGMSVFAHRDCRIAGLSWGVYGAPESLRNAIRSYGRGLSWCLGSGATGGIAVPP</sequence>